<accession>A0A8J6CF93</accession>
<dbReference type="Gene3D" id="3.90.550.10">
    <property type="entry name" value="Spore Coat Polysaccharide Biosynthesis Protein SpsA, Chain A"/>
    <property type="match status" value="1"/>
</dbReference>
<name>A0A8J6CF93_DIALT</name>
<sequence length="398" mass="43865">MGDTAGPAAQPVSALARPATTRDRARAARCVAALALALAALCAAGAWFHYRGRCYRRRFAYATMLTKHLRTGAFSPCYKAALALLLLSWLATNSSYPLLLMATDDLDDGLQAIVDLRPGAIIPMRVEQLQQDLAQRGDLGAMATKLHLWELGAARDPSAAPGASPSGGSRSARRSGPRSAYDQIAYYDSDHLFLSNADRIFDDCGCSRPFCGTWEARIPAREFPVRFGSPLLGNRSRQLINAGMLVIRPEPSIGRTLREWWARRAEILVGEDAHFVLTGSDQTWFNFMMGADFTVVRESYNVGHVGRAALLNANGTDFARVLTLDGAARDPSVGTVVHTKPWLRGRSVVETAFHRALLARFGTPYVRALLSDRRCHRDRPREVMRVRSEDLARPKLKM</sequence>
<dbReference type="PANTHER" id="PTHR11183">
    <property type="entry name" value="GLYCOGENIN SUBFAMILY MEMBER"/>
    <property type="match status" value="1"/>
</dbReference>
<feature type="region of interest" description="Disordered" evidence="1">
    <location>
        <begin position="156"/>
        <end position="176"/>
    </location>
</feature>
<feature type="transmembrane region" description="Helical" evidence="2">
    <location>
        <begin position="31"/>
        <end position="50"/>
    </location>
</feature>
<feature type="transmembrane region" description="Helical" evidence="2">
    <location>
        <begin position="71"/>
        <end position="91"/>
    </location>
</feature>
<dbReference type="InterPro" id="IPR050587">
    <property type="entry name" value="GNT1/Glycosyltrans_8"/>
</dbReference>
<dbReference type="AlphaFoldDB" id="A0A8J6CF93"/>
<evidence type="ECO:0000256" key="1">
    <source>
        <dbReference type="SAM" id="MobiDB-lite"/>
    </source>
</evidence>
<keyword evidence="2" id="KW-0472">Membrane</keyword>
<dbReference type="EMBL" id="JAGTXO010000010">
    <property type="protein sequence ID" value="KAG8465398.1"/>
    <property type="molecule type" value="Genomic_DNA"/>
</dbReference>
<dbReference type="SUPFAM" id="SSF53448">
    <property type="entry name" value="Nucleotide-diphospho-sugar transferases"/>
    <property type="match status" value="1"/>
</dbReference>
<dbReference type="Proteomes" id="UP000751190">
    <property type="component" value="Unassembled WGS sequence"/>
</dbReference>
<evidence type="ECO:0000313" key="4">
    <source>
        <dbReference type="Proteomes" id="UP000751190"/>
    </source>
</evidence>
<evidence type="ECO:0008006" key="5">
    <source>
        <dbReference type="Google" id="ProtNLM"/>
    </source>
</evidence>
<feature type="compositionally biased region" description="Low complexity" evidence="1">
    <location>
        <begin position="156"/>
        <end position="170"/>
    </location>
</feature>
<reference evidence="3" key="1">
    <citation type="submission" date="2021-05" db="EMBL/GenBank/DDBJ databases">
        <title>The genome of the haptophyte Pavlova lutheri (Diacronema luteri, Pavlovales) - a model for lipid biosynthesis in eukaryotic algae.</title>
        <authorList>
            <person name="Hulatt C.J."/>
            <person name="Posewitz M.C."/>
        </authorList>
    </citation>
    <scope>NUCLEOTIDE SEQUENCE</scope>
    <source>
        <strain evidence="3">NIVA-4/92</strain>
    </source>
</reference>
<keyword evidence="4" id="KW-1185">Reference proteome</keyword>
<keyword evidence="2" id="KW-0812">Transmembrane</keyword>
<evidence type="ECO:0000313" key="3">
    <source>
        <dbReference type="EMBL" id="KAG8465398.1"/>
    </source>
</evidence>
<gene>
    <name evidence="3" type="ORF">KFE25_002705</name>
</gene>
<evidence type="ECO:0000256" key="2">
    <source>
        <dbReference type="SAM" id="Phobius"/>
    </source>
</evidence>
<organism evidence="3 4">
    <name type="scientific">Diacronema lutheri</name>
    <name type="common">Unicellular marine alga</name>
    <name type="synonym">Monochrysis lutheri</name>
    <dbReference type="NCBI Taxonomy" id="2081491"/>
    <lineage>
        <taxon>Eukaryota</taxon>
        <taxon>Haptista</taxon>
        <taxon>Haptophyta</taxon>
        <taxon>Pavlovophyceae</taxon>
        <taxon>Pavlovales</taxon>
        <taxon>Pavlovaceae</taxon>
        <taxon>Diacronema</taxon>
    </lineage>
</organism>
<dbReference type="InterPro" id="IPR029044">
    <property type="entry name" value="Nucleotide-diphossugar_trans"/>
</dbReference>
<proteinExistence type="predicted"/>
<comment type="caution">
    <text evidence="3">The sequence shown here is derived from an EMBL/GenBank/DDBJ whole genome shotgun (WGS) entry which is preliminary data.</text>
</comment>
<keyword evidence="2" id="KW-1133">Transmembrane helix</keyword>
<protein>
    <recommendedName>
        <fullName evidence="5">Nucleotide-diphospho-sugar transferase domain-containing protein</fullName>
    </recommendedName>
</protein>